<dbReference type="EMBL" id="JAASQI010000004">
    <property type="protein sequence ID" value="NIJ58194.1"/>
    <property type="molecule type" value="Genomic_DNA"/>
</dbReference>
<feature type="compositionally biased region" description="Low complexity" evidence="1">
    <location>
        <begin position="63"/>
        <end position="84"/>
    </location>
</feature>
<dbReference type="PANTHER" id="PTHR41542:SF1">
    <property type="entry name" value="BLL5807 PROTEIN"/>
    <property type="match status" value="1"/>
</dbReference>
<protein>
    <submittedName>
        <fullName evidence="5">Lipid-binding transport protein (Tim44 family)</fullName>
    </submittedName>
</protein>
<proteinExistence type="predicted"/>
<evidence type="ECO:0000313" key="5">
    <source>
        <dbReference type="EMBL" id="NIJ58194.1"/>
    </source>
</evidence>
<feature type="signal peptide" evidence="3">
    <location>
        <begin position="1"/>
        <end position="26"/>
    </location>
</feature>
<feature type="region of interest" description="Disordered" evidence="1">
    <location>
        <begin position="34"/>
        <end position="84"/>
    </location>
</feature>
<keyword evidence="2" id="KW-0472">Membrane</keyword>
<dbReference type="RefSeq" id="WP_166951904.1">
    <property type="nucleotide sequence ID" value="NZ_JAASQI010000004.1"/>
</dbReference>
<dbReference type="Pfam" id="PF04280">
    <property type="entry name" value="Tim44"/>
    <property type="match status" value="1"/>
</dbReference>
<reference evidence="5 6" key="1">
    <citation type="submission" date="2020-03" db="EMBL/GenBank/DDBJ databases">
        <title>Genomic Encyclopedia of Type Strains, Phase IV (KMG-IV): sequencing the most valuable type-strain genomes for metagenomic binning, comparative biology and taxonomic classification.</title>
        <authorList>
            <person name="Goeker M."/>
        </authorList>
    </citation>
    <scope>NUCLEOTIDE SEQUENCE [LARGE SCALE GENOMIC DNA]</scope>
    <source>
        <strain evidence="5 6">DSM 103870</strain>
    </source>
</reference>
<dbReference type="Proteomes" id="UP001429580">
    <property type="component" value="Unassembled WGS sequence"/>
</dbReference>
<feature type="domain" description="Tim44-like" evidence="4">
    <location>
        <begin position="189"/>
        <end position="333"/>
    </location>
</feature>
<evidence type="ECO:0000256" key="1">
    <source>
        <dbReference type="SAM" id="MobiDB-lite"/>
    </source>
</evidence>
<feature type="region of interest" description="Disordered" evidence="1">
    <location>
        <begin position="155"/>
        <end position="195"/>
    </location>
</feature>
<name>A0ABX0V259_9HYPH</name>
<evidence type="ECO:0000259" key="4">
    <source>
        <dbReference type="SMART" id="SM00978"/>
    </source>
</evidence>
<keyword evidence="2" id="KW-1133">Transmembrane helix</keyword>
<feature type="compositionally biased region" description="Low complexity" evidence="1">
    <location>
        <begin position="36"/>
        <end position="56"/>
    </location>
</feature>
<feature type="compositionally biased region" description="Gly residues" evidence="1">
    <location>
        <begin position="170"/>
        <end position="191"/>
    </location>
</feature>
<feature type="transmembrane region" description="Helical" evidence="2">
    <location>
        <begin position="109"/>
        <end position="142"/>
    </location>
</feature>
<dbReference type="SUPFAM" id="SSF54427">
    <property type="entry name" value="NTF2-like"/>
    <property type="match status" value="1"/>
</dbReference>
<dbReference type="InterPro" id="IPR007379">
    <property type="entry name" value="Tim44-like_dom"/>
</dbReference>
<keyword evidence="2" id="KW-0812">Transmembrane</keyword>
<feature type="chain" id="PRO_5047425648" evidence="3">
    <location>
        <begin position="27"/>
        <end position="334"/>
    </location>
</feature>
<gene>
    <name evidence="5" type="ORF">FHS82_002036</name>
</gene>
<dbReference type="InterPro" id="IPR032710">
    <property type="entry name" value="NTF2-like_dom_sf"/>
</dbReference>
<organism evidence="5 6">
    <name type="scientific">Pseudochelatococcus lubricantis</name>
    <dbReference type="NCBI Taxonomy" id="1538102"/>
    <lineage>
        <taxon>Bacteria</taxon>
        <taxon>Pseudomonadati</taxon>
        <taxon>Pseudomonadota</taxon>
        <taxon>Alphaproteobacteria</taxon>
        <taxon>Hyphomicrobiales</taxon>
        <taxon>Chelatococcaceae</taxon>
        <taxon>Pseudochelatococcus</taxon>
    </lineage>
</organism>
<accession>A0ABX0V259</accession>
<dbReference type="SMART" id="SM00978">
    <property type="entry name" value="Tim44"/>
    <property type="match status" value="1"/>
</dbReference>
<keyword evidence="3" id="KW-0732">Signal</keyword>
<comment type="caution">
    <text evidence="5">The sequence shown here is derived from an EMBL/GenBank/DDBJ whole genome shotgun (WGS) entry which is preliminary data.</text>
</comment>
<dbReference type="Gene3D" id="3.10.450.240">
    <property type="match status" value="1"/>
</dbReference>
<keyword evidence="6" id="KW-1185">Reference proteome</keyword>
<evidence type="ECO:0000256" key="3">
    <source>
        <dbReference type="SAM" id="SignalP"/>
    </source>
</evidence>
<sequence length="334" mass="34210">MSLSRRGRILAAVAAALLLTAGIAEARVGRGGSFGSRGTRTYSTPAPTNTAPGAAPIQRSTTPQAAPGAAAQAPRAGQPGAAAAAQQRPGFFGGGFGGALMGGLLGAGLFGLLSGAGLFGGFSGFGSFLGLLLQIGLIILLVRLAMNWFRRRQEATAGGPGNMHARSAAGGPGQGPGQGLGRGLGLAGAGSQGRAAPASRPVEIVGADYAAFERLLQETQDAYSREDLAALRRLTTPEVASYLMEELTANASNGVINRVSDVNFLQGDLAEAWSEGDSDYATVAMKFSLRDVTFDRATNAIVDGDPTTPVTTTEIWTFRRMRGGDWLVSAIQQA</sequence>
<evidence type="ECO:0000256" key="2">
    <source>
        <dbReference type="SAM" id="Phobius"/>
    </source>
</evidence>
<evidence type="ECO:0000313" key="6">
    <source>
        <dbReference type="Proteomes" id="UP001429580"/>
    </source>
</evidence>
<dbReference type="PANTHER" id="PTHR41542">
    <property type="entry name" value="BLL5807 PROTEIN"/>
    <property type="match status" value="1"/>
</dbReference>